<protein>
    <submittedName>
        <fullName evidence="2">Uncharacterized protein</fullName>
    </submittedName>
</protein>
<keyword evidence="1" id="KW-0472">Membrane</keyword>
<dbReference type="KEGG" id="dfa:DFA_09813"/>
<keyword evidence="1" id="KW-0812">Transmembrane</keyword>
<dbReference type="EMBL" id="GL883026">
    <property type="protein sequence ID" value="EGG14993.1"/>
    <property type="molecule type" value="Genomic_DNA"/>
</dbReference>
<keyword evidence="3" id="KW-1185">Reference proteome</keyword>
<dbReference type="RefSeq" id="XP_004351713.1">
    <property type="nucleotide sequence ID" value="XM_004351661.1"/>
</dbReference>
<dbReference type="AlphaFoldDB" id="F4QAS5"/>
<feature type="transmembrane region" description="Helical" evidence="1">
    <location>
        <begin position="50"/>
        <end position="70"/>
    </location>
</feature>
<evidence type="ECO:0000313" key="3">
    <source>
        <dbReference type="Proteomes" id="UP000007797"/>
    </source>
</evidence>
<dbReference type="GeneID" id="14867628"/>
<evidence type="ECO:0000313" key="2">
    <source>
        <dbReference type="EMBL" id="EGG14993.1"/>
    </source>
</evidence>
<proteinExistence type="predicted"/>
<reference evidence="3" key="1">
    <citation type="journal article" date="2011" name="Genome Res.">
        <title>Phylogeny-wide analysis of social amoeba genomes highlights ancient origins for complex intercellular communication.</title>
        <authorList>
            <person name="Heidel A.J."/>
            <person name="Lawal H.M."/>
            <person name="Felder M."/>
            <person name="Schilde C."/>
            <person name="Helps N.R."/>
            <person name="Tunggal B."/>
            <person name="Rivero F."/>
            <person name="John U."/>
            <person name="Schleicher M."/>
            <person name="Eichinger L."/>
            <person name="Platzer M."/>
            <person name="Noegel A.A."/>
            <person name="Schaap P."/>
            <person name="Gloeckner G."/>
        </authorList>
    </citation>
    <scope>NUCLEOTIDE SEQUENCE [LARGE SCALE GENOMIC DNA]</scope>
    <source>
        <strain evidence="3">SH3</strain>
    </source>
</reference>
<gene>
    <name evidence="2" type="ORF">DFA_09813</name>
</gene>
<accession>F4QAS5</accession>
<evidence type="ECO:0000256" key="1">
    <source>
        <dbReference type="SAM" id="Phobius"/>
    </source>
</evidence>
<sequence length="71" mass="8450">MNKNSNSFSQLTWCSNYLYSNHWRTNTPTKVTYCEIDNGFQMTRNYNKNATTLAQQIVQLCLFLIFVWIMV</sequence>
<keyword evidence="1" id="KW-1133">Transmembrane helix</keyword>
<dbReference type="Proteomes" id="UP000007797">
    <property type="component" value="Unassembled WGS sequence"/>
</dbReference>
<organism evidence="2 3">
    <name type="scientific">Cavenderia fasciculata</name>
    <name type="common">Slime mold</name>
    <name type="synonym">Dictyostelium fasciculatum</name>
    <dbReference type="NCBI Taxonomy" id="261658"/>
    <lineage>
        <taxon>Eukaryota</taxon>
        <taxon>Amoebozoa</taxon>
        <taxon>Evosea</taxon>
        <taxon>Eumycetozoa</taxon>
        <taxon>Dictyostelia</taxon>
        <taxon>Acytosteliales</taxon>
        <taxon>Cavenderiaceae</taxon>
        <taxon>Cavenderia</taxon>
    </lineage>
</organism>
<name>F4QAS5_CACFS</name>